<dbReference type="AlphaFoldDB" id="A0A4Q5LLS6"/>
<evidence type="ECO:0000313" key="1">
    <source>
        <dbReference type="EMBL" id="RYU87269.1"/>
    </source>
</evidence>
<dbReference type="RefSeq" id="WP_129877740.1">
    <property type="nucleotide sequence ID" value="NZ_SEWG01000007.1"/>
</dbReference>
<dbReference type="Proteomes" id="UP000293331">
    <property type="component" value="Unassembled WGS sequence"/>
</dbReference>
<evidence type="ECO:0000313" key="2">
    <source>
        <dbReference type="Proteomes" id="UP000293331"/>
    </source>
</evidence>
<proteinExistence type="predicted"/>
<keyword evidence="2" id="KW-1185">Reference proteome</keyword>
<reference evidence="1 2" key="1">
    <citation type="submission" date="2019-02" db="EMBL/GenBank/DDBJ databases">
        <title>Bacterial novel species Mucilaginibacter sp. 17JY9-4 isolated from soil.</title>
        <authorList>
            <person name="Jung H.-Y."/>
        </authorList>
    </citation>
    <scope>NUCLEOTIDE SEQUENCE [LARGE SCALE GENOMIC DNA]</scope>
    <source>
        <strain evidence="1 2">17JY9-4</strain>
    </source>
</reference>
<dbReference type="EMBL" id="SEWG01000007">
    <property type="protein sequence ID" value="RYU87269.1"/>
    <property type="molecule type" value="Genomic_DNA"/>
</dbReference>
<name>A0A4Q5LLS6_9SPHI</name>
<protein>
    <recommendedName>
        <fullName evidence="3">Addiction module protein</fullName>
    </recommendedName>
</protein>
<evidence type="ECO:0008006" key="3">
    <source>
        <dbReference type="Google" id="ProtNLM"/>
    </source>
</evidence>
<organism evidence="1 2">
    <name type="scientific">Mucilaginibacter terrigena</name>
    <dbReference type="NCBI Taxonomy" id="2492395"/>
    <lineage>
        <taxon>Bacteria</taxon>
        <taxon>Pseudomonadati</taxon>
        <taxon>Bacteroidota</taxon>
        <taxon>Sphingobacteriia</taxon>
        <taxon>Sphingobacteriales</taxon>
        <taxon>Sphingobacteriaceae</taxon>
        <taxon>Mucilaginibacter</taxon>
    </lineage>
</organism>
<comment type="caution">
    <text evidence="1">The sequence shown here is derived from an EMBL/GenBank/DDBJ whole genome shotgun (WGS) entry which is preliminary data.</text>
</comment>
<accession>A0A4Q5LLS6</accession>
<sequence>MDIQAEKLNLIKWLTDIDEPAVIRSFIDLKNKQQADWWDEIDEQEKAEIEIGINQADNGETLTHEEVMAKYDKWRSK</sequence>
<gene>
    <name evidence="1" type="ORF">EWM62_16275</name>
</gene>
<dbReference type="OrthoDB" id="1122071at2"/>